<dbReference type="EMBL" id="OZ037945">
    <property type="protein sequence ID" value="CAL1701205.1"/>
    <property type="molecule type" value="Genomic_DNA"/>
</dbReference>
<keyword evidence="5 13" id="KW-0349">Heme</keyword>
<dbReference type="PRINTS" id="PR00385">
    <property type="entry name" value="P450"/>
</dbReference>
<dbReference type="PANTHER" id="PTHR46300:SF7">
    <property type="entry name" value="P450, PUTATIVE (EUROFUNG)-RELATED"/>
    <property type="match status" value="1"/>
</dbReference>
<evidence type="ECO:0000256" key="5">
    <source>
        <dbReference type="ARBA" id="ARBA00022617"/>
    </source>
</evidence>
<evidence type="ECO:0000256" key="1">
    <source>
        <dbReference type="ARBA" id="ARBA00001971"/>
    </source>
</evidence>
<dbReference type="InterPro" id="IPR002401">
    <property type="entry name" value="Cyt_P450_E_grp-I"/>
</dbReference>
<keyword evidence="6" id="KW-0812">Transmembrane</keyword>
<evidence type="ECO:0000256" key="2">
    <source>
        <dbReference type="ARBA" id="ARBA00004167"/>
    </source>
</evidence>
<keyword evidence="10 13" id="KW-0408">Iron</keyword>
<dbReference type="InterPro" id="IPR001128">
    <property type="entry name" value="Cyt_P450"/>
</dbReference>
<evidence type="ECO:0000256" key="13">
    <source>
        <dbReference type="RuleBase" id="RU000461"/>
    </source>
</evidence>
<comment type="cofactor">
    <cofactor evidence="1">
        <name>heme</name>
        <dbReference type="ChEBI" id="CHEBI:30413"/>
    </cofactor>
</comment>
<evidence type="ECO:0000256" key="8">
    <source>
        <dbReference type="ARBA" id="ARBA00022989"/>
    </source>
</evidence>
<evidence type="ECO:0000313" key="15">
    <source>
        <dbReference type="Proteomes" id="UP001497453"/>
    </source>
</evidence>
<dbReference type="InterPro" id="IPR050364">
    <property type="entry name" value="Cytochrome_P450_fung"/>
</dbReference>
<sequence>MILYLAGCAILFVLFRWLKRSIKSSLPLPPGPKGYPLIGNMLDMPAVAPWKTYQEWHGVYGGIIYLDLPRKPTIIIGSVKVALDLLEKRSGVYSDRQVNVMDELMTWDFNLGLMPYSQKWRNHRRMFHQYFNQNEIHKYQAVQIRECRAFLQQALDSPENLAQHVRQLNTAIILKIVYDMDITDMNYDYVGVAQEAVRGLSLGGIPGAHWVEYMPILKYIPSWVPGARFKKLADYFRPFVEAMRNRPFDQIKQDIVDGNASPSIARTLIKRLQDQFAGTHLEAEQEEIARNVTGVAYAAAADTTTSAAQSFLIAMSLYPDVQRKAQVELDHVVGSERLPDFSDHDDLVYIQAIALESMRWTVALPLGVPHKVTQDDEYNGFFIPKNTTVIANAWAMLHDPDDYPEPERFVPERFMKDGRLDPNVRSPLSIAFGFGRRICPGRHLSGASLFLTIASVLHTLNIRPILEEDGKPVDTSAMMSTGLVSSPESIPYIISPRSTKAECLIRE</sequence>
<proteinExistence type="inferred from homology"/>
<dbReference type="Pfam" id="PF00067">
    <property type="entry name" value="p450"/>
    <property type="match status" value="1"/>
</dbReference>
<dbReference type="InterPro" id="IPR036396">
    <property type="entry name" value="Cyt_P450_sf"/>
</dbReference>
<evidence type="ECO:0008006" key="16">
    <source>
        <dbReference type="Google" id="ProtNLM"/>
    </source>
</evidence>
<dbReference type="PROSITE" id="PS00086">
    <property type="entry name" value="CYTOCHROME_P450"/>
    <property type="match status" value="1"/>
</dbReference>
<evidence type="ECO:0000256" key="4">
    <source>
        <dbReference type="ARBA" id="ARBA00010617"/>
    </source>
</evidence>
<accession>A0ABP1CZY1</accession>
<dbReference type="InterPro" id="IPR017972">
    <property type="entry name" value="Cyt_P450_CS"/>
</dbReference>
<comment type="similarity">
    <text evidence="4 13">Belongs to the cytochrome P450 family.</text>
</comment>
<evidence type="ECO:0000256" key="9">
    <source>
        <dbReference type="ARBA" id="ARBA00023002"/>
    </source>
</evidence>
<name>A0ABP1CZY1_9APHY</name>
<dbReference type="PRINTS" id="PR00463">
    <property type="entry name" value="EP450I"/>
</dbReference>
<reference evidence="15" key="1">
    <citation type="submission" date="2024-04" db="EMBL/GenBank/DDBJ databases">
        <authorList>
            <person name="Shaw F."/>
            <person name="Minotto A."/>
        </authorList>
    </citation>
    <scope>NUCLEOTIDE SEQUENCE [LARGE SCALE GENOMIC DNA]</scope>
</reference>
<keyword evidence="15" id="KW-1185">Reference proteome</keyword>
<dbReference type="Proteomes" id="UP001497453">
    <property type="component" value="Chromosome 2"/>
</dbReference>
<dbReference type="CDD" id="cd11065">
    <property type="entry name" value="CYP64-like"/>
    <property type="match status" value="1"/>
</dbReference>
<evidence type="ECO:0000256" key="6">
    <source>
        <dbReference type="ARBA" id="ARBA00022692"/>
    </source>
</evidence>
<dbReference type="PANTHER" id="PTHR46300">
    <property type="entry name" value="P450, PUTATIVE (EUROFUNG)-RELATED-RELATED"/>
    <property type="match status" value="1"/>
</dbReference>
<dbReference type="Gene3D" id="1.10.630.10">
    <property type="entry name" value="Cytochrome P450"/>
    <property type="match status" value="1"/>
</dbReference>
<keyword evidence="7 13" id="KW-0479">Metal-binding</keyword>
<organism evidence="14 15">
    <name type="scientific">Somion occarium</name>
    <dbReference type="NCBI Taxonomy" id="3059160"/>
    <lineage>
        <taxon>Eukaryota</taxon>
        <taxon>Fungi</taxon>
        <taxon>Dikarya</taxon>
        <taxon>Basidiomycota</taxon>
        <taxon>Agaricomycotina</taxon>
        <taxon>Agaricomycetes</taxon>
        <taxon>Polyporales</taxon>
        <taxon>Cerrenaceae</taxon>
        <taxon>Somion</taxon>
    </lineage>
</organism>
<keyword evidence="11 13" id="KW-0503">Monooxygenase</keyword>
<gene>
    <name evidence="14" type="ORF">GFSPODELE1_LOCUS3479</name>
</gene>
<evidence type="ECO:0000313" key="14">
    <source>
        <dbReference type="EMBL" id="CAL1701205.1"/>
    </source>
</evidence>
<keyword evidence="12" id="KW-0472">Membrane</keyword>
<protein>
    <recommendedName>
        <fullName evidence="16">Cytochrome P450</fullName>
    </recommendedName>
</protein>
<evidence type="ECO:0000256" key="3">
    <source>
        <dbReference type="ARBA" id="ARBA00005179"/>
    </source>
</evidence>
<dbReference type="SUPFAM" id="SSF48264">
    <property type="entry name" value="Cytochrome P450"/>
    <property type="match status" value="1"/>
</dbReference>
<evidence type="ECO:0000256" key="11">
    <source>
        <dbReference type="ARBA" id="ARBA00023033"/>
    </source>
</evidence>
<keyword evidence="9 13" id="KW-0560">Oxidoreductase</keyword>
<comment type="pathway">
    <text evidence="3">Secondary metabolite biosynthesis.</text>
</comment>
<evidence type="ECO:0000256" key="12">
    <source>
        <dbReference type="ARBA" id="ARBA00023136"/>
    </source>
</evidence>
<evidence type="ECO:0000256" key="10">
    <source>
        <dbReference type="ARBA" id="ARBA00023004"/>
    </source>
</evidence>
<comment type="subcellular location">
    <subcellularLocation>
        <location evidence="2">Membrane</location>
        <topology evidence="2">Single-pass membrane protein</topology>
    </subcellularLocation>
</comment>
<evidence type="ECO:0000256" key="7">
    <source>
        <dbReference type="ARBA" id="ARBA00022723"/>
    </source>
</evidence>
<keyword evidence="8" id="KW-1133">Transmembrane helix</keyword>